<accession>A0AB39TRB5</accession>
<evidence type="ECO:0000259" key="1">
    <source>
        <dbReference type="Pfam" id="PF25583"/>
    </source>
</evidence>
<organism evidence="2">
    <name type="scientific">Streptomyces sp. Y1</name>
    <dbReference type="NCBI Taxonomy" id="3238634"/>
    <lineage>
        <taxon>Bacteria</taxon>
        <taxon>Bacillati</taxon>
        <taxon>Actinomycetota</taxon>
        <taxon>Actinomycetes</taxon>
        <taxon>Kitasatosporales</taxon>
        <taxon>Streptomycetaceae</taxon>
        <taxon>Streptomyces</taxon>
    </lineage>
</organism>
<name>A0AB39TRB5_9ACTN</name>
<dbReference type="Pfam" id="PF25583">
    <property type="entry name" value="WCX"/>
    <property type="match status" value="1"/>
</dbReference>
<proteinExistence type="predicted"/>
<dbReference type="EMBL" id="CP163445">
    <property type="protein sequence ID" value="XDQ81798.1"/>
    <property type="molecule type" value="Genomic_DNA"/>
</dbReference>
<dbReference type="InterPro" id="IPR057727">
    <property type="entry name" value="WCX_dom"/>
</dbReference>
<feature type="domain" description="WCX" evidence="1">
    <location>
        <begin position="20"/>
        <end position="67"/>
    </location>
</feature>
<protein>
    <recommendedName>
        <fullName evidence="1">WCX domain-containing protein</fullName>
    </recommendedName>
</protein>
<sequence length="75" mass="8035">MRVRRGAGFPLRTKALASERVDETWDELEIPYGNGLGADLAEFGPDVLVLGPEELRADVVDRLRAVAGIAEGEGA</sequence>
<gene>
    <name evidence="2" type="ORF">AB2U05_26645</name>
</gene>
<evidence type="ECO:0000313" key="2">
    <source>
        <dbReference type="EMBL" id="XDQ81798.1"/>
    </source>
</evidence>
<dbReference type="RefSeq" id="WP_369184460.1">
    <property type="nucleotide sequence ID" value="NZ_CP163445.1"/>
</dbReference>
<reference evidence="2" key="1">
    <citation type="submission" date="2024-07" db="EMBL/GenBank/DDBJ databases">
        <authorList>
            <person name="Yu S.T."/>
        </authorList>
    </citation>
    <scope>NUCLEOTIDE SEQUENCE</scope>
    <source>
        <strain evidence="2">Y1</strain>
    </source>
</reference>
<dbReference type="AlphaFoldDB" id="A0AB39TRB5"/>